<gene>
    <name evidence="1" type="ORF">SELSPUOL_02144</name>
</gene>
<dbReference type="Proteomes" id="UP000003505">
    <property type="component" value="Unassembled WGS sequence"/>
</dbReference>
<protein>
    <submittedName>
        <fullName evidence="1">Uncharacterized protein</fullName>
    </submittedName>
</protein>
<dbReference type="AlphaFoldDB" id="C9LXD6"/>
<evidence type="ECO:0000313" key="1">
    <source>
        <dbReference type="EMBL" id="EEX76319.1"/>
    </source>
</evidence>
<evidence type="ECO:0000313" key="2">
    <source>
        <dbReference type="Proteomes" id="UP000003505"/>
    </source>
</evidence>
<organism evidence="1 2">
    <name type="scientific">Selenomonas sputigena (strain ATCC 35185 / DSM 20758 / CCUG 44933 / VPI D19B-28)</name>
    <dbReference type="NCBI Taxonomy" id="546271"/>
    <lineage>
        <taxon>Bacteria</taxon>
        <taxon>Bacillati</taxon>
        <taxon>Bacillota</taxon>
        <taxon>Negativicutes</taxon>
        <taxon>Selenomonadales</taxon>
        <taxon>Selenomonadaceae</taxon>
        <taxon>Selenomonas</taxon>
    </lineage>
</organism>
<reference evidence="1 2" key="1">
    <citation type="submission" date="2009-09" db="EMBL/GenBank/DDBJ databases">
        <authorList>
            <person name="Weinstock G."/>
            <person name="Sodergren E."/>
            <person name="Clifton S."/>
            <person name="Fulton L."/>
            <person name="Fulton B."/>
            <person name="Courtney L."/>
            <person name="Fronick C."/>
            <person name="Harrison M."/>
            <person name="Strong C."/>
            <person name="Farmer C."/>
            <person name="Delahaunty K."/>
            <person name="Markovic C."/>
            <person name="Hall O."/>
            <person name="Minx P."/>
            <person name="Tomlinson C."/>
            <person name="Mitreva M."/>
            <person name="Nelson J."/>
            <person name="Hou S."/>
            <person name="Wollam A."/>
            <person name="Pepin K.H."/>
            <person name="Johnson M."/>
            <person name="Bhonagiri V."/>
            <person name="Nash W.E."/>
            <person name="Warren W."/>
            <person name="Chinwalla A."/>
            <person name="Mardis E.R."/>
            <person name="Wilson R.K."/>
        </authorList>
    </citation>
    <scope>NUCLEOTIDE SEQUENCE [LARGE SCALE GENOMIC DNA]</scope>
    <source>
        <strain evidence="2">ATCC 35185 / DSM 20758 / VPI D19B-28</strain>
    </source>
</reference>
<name>C9LXD6_SELS3</name>
<proteinExistence type="predicted"/>
<sequence length="77" mass="9159">MLQVMPAEKWRLMREEILPAYEKSDRRIKLYLSEKFSILLRSIIRKSCMVHRLSRGFGKCHRMPLTEPVGAHFKKEG</sequence>
<accession>C9LXD6</accession>
<dbReference type="EMBL" id="ACKP02000049">
    <property type="protein sequence ID" value="EEX76319.1"/>
    <property type="molecule type" value="Genomic_DNA"/>
</dbReference>
<comment type="caution">
    <text evidence="1">The sequence shown here is derived from an EMBL/GenBank/DDBJ whole genome shotgun (WGS) entry which is preliminary data.</text>
</comment>